<evidence type="ECO:0000259" key="7">
    <source>
        <dbReference type="Pfam" id="PF04982"/>
    </source>
</evidence>
<feature type="transmembrane region" description="Helical" evidence="5">
    <location>
        <begin position="802"/>
        <end position="823"/>
    </location>
</feature>
<keyword evidence="4 5" id="KW-0472">Membrane</keyword>
<evidence type="ECO:0000256" key="4">
    <source>
        <dbReference type="ARBA" id="ARBA00023136"/>
    </source>
</evidence>
<feature type="transmembrane region" description="Helical" evidence="5">
    <location>
        <begin position="272"/>
        <end position="289"/>
    </location>
</feature>
<dbReference type="EMBL" id="CAXAMN010003991">
    <property type="protein sequence ID" value="CAK9007132.1"/>
    <property type="molecule type" value="Genomic_DNA"/>
</dbReference>
<evidence type="ECO:0000256" key="2">
    <source>
        <dbReference type="ARBA" id="ARBA00022692"/>
    </source>
</evidence>
<dbReference type="Proteomes" id="UP001642484">
    <property type="component" value="Unassembled WGS sequence"/>
</dbReference>
<accession>A0ABP0IYE7</accession>
<comment type="subcellular location">
    <subcellularLocation>
        <location evidence="1">Membrane</location>
        <topology evidence="1">Multi-pass membrane protein</topology>
    </subcellularLocation>
</comment>
<feature type="transmembrane region" description="Helical" evidence="5">
    <location>
        <begin position="467"/>
        <end position="489"/>
    </location>
</feature>
<dbReference type="InterPro" id="IPR029020">
    <property type="entry name" value="Ammonium/urea_transptr"/>
</dbReference>
<evidence type="ECO:0000256" key="3">
    <source>
        <dbReference type="ARBA" id="ARBA00022989"/>
    </source>
</evidence>
<dbReference type="InterPro" id="IPR058581">
    <property type="entry name" value="TM_HPP"/>
</dbReference>
<reference evidence="8 9" key="1">
    <citation type="submission" date="2024-02" db="EMBL/GenBank/DDBJ databases">
        <authorList>
            <person name="Chen Y."/>
            <person name="Shah S."/>
            <person name="Dougan E. K."/>
            <person name="Thang M."/>
            <person name="Chan C."/>
        </authorList>
    </citation>
    <scope>NUCLEOTIDE SEQUENCE [LARGE SCALE GENOMIC DNA]</scope>
</reference>
<feature type="transmembrane region" description="Helical" evidence="5">
    <location>
        <begin position="91"/>
        <end position="111"/>
    </location>
</feature>
<dbReference type="InterPro" id="IPR007065">
    <property type="entry name" value="HPP"/>
</dbReference>
<keyword evidence="9" id="KW-1185">Reference proteome</keyword>
<evidence type="ECO:0000313" key="8">
    <source>
        <dbReference type="EMBL" id="CAK9007132.1"/>
    </source>
</evidence>
<feature type="transmembrane region" description="Helical" evidence="5">
    <location>
        <begin position="320"/>
        <end position="342"/>
    </location>
</feature>
<organism evidence="8 9">
    <name type="scientific">Durusdinium trenchii</name>
    <dbReference type="NCBI Taxonomy" id="1381693"/>
    <lineage>
        <taxon>Eukaryota</taxon>
        <taxon>Sar</taxon>
        <taxon>Alveolata</taxon>
        <taxon>Dinophyceae</taxon>
        <taxon>Suessiales</taxon>
        <taxon>Symbiodiniaceae</taxon>
        <taxon>Durusdinium</taxon>
    </lineage>
</organism>
<feature type="transmembrane region" description="Helical" evidence="5">
    <location>
        <begin position="354"/>
        <end position="385"/>
    </location>
</feature>
<dbReference type="InterPro" id="IPR002229">
    <property type="entry name" value="RhesusRHD"/>
</dbReference>
<feature type="transmembrane region" description="Helical" evidence="5">
    <location>
        <begin position="565"/>
        <end position="581"/>
    </location>
</feature>
<comment type="caution">
    <text evidence="8">The sequence shown here is derived from an EMBL/GenBank/DDBJ whole genome shotgun (WGS) entry which is preliminary data.</text>
</comment>
<feature type="domain" description="HPP transmembrane region" evidence="7">
    <location>
        <begin position="60"/>
        <end position="216"/>
    </location>
</feature>
<feature type="transmembrane region" description="Helical" evidence="5">
    <location>
        <begin position="123"/>
        <end position="142"/>
    </location>
</feature>
<feature type="transmembrane region" description="Helical" evidence="5">
    <location>
        <begin position="629"/>
        <end position="646"/>
    </location>
</feature>
<dbReference type="InterPro" id="IPR024041">
    <property type="entry name" value="NH4_transpt_AmtB-like_dom"/>
</dbReference>
<dbReference type="Pfam" id="PF00909">
    <property type="entry name" value="Ammonium_transp"/>
    <property type="match status" value="1"/>
</dbReference>
<feature type="transmembrane region" description="Helical" evidence="5">
    <location>
        <begin position="186"/>
        <end position="206"/>
    </location>
</feature>
<dbReference type="PANTHER" id="PTHR33741:SF5">
    <property type="entry name" value="TRANSMEMBRANE PROTEIN DDB_G0269096-RELATED"/>
    <property type="match status" value="1"/>
</dbReference>
<feature type="transmembrane region" description="Helical" evidence="5">
    <location>
        <begin position="391"/>
        <end position="415"/>
    </location>
</feature>
<dbReference type="PRINTS" id="PR00342">
    <property type="entry name" value="RHESUSRHD"/>
</dbReference>
<name>A0ABP0IYE7_9DINO</name>
<feature type="domain" description="Ammonium transporter AmtB-like" evidence="6">
    <location>
        <begin position="496"/>
        <end position="799"/>
    </location>
</feature>
<dbReference type="Pfam" id="PF04982">
    <property type="entry name" value="TM_HPP"/>
    <property type="match status" value="2"/>
</dbReference>
<sequence>MLLDLGGGVQHEGETRRTEVIATTRRQFLWSQDNLPDWLACYSQKLEGANETAEGSDGLVHACSSCLGCSLCIALLGIIQECLLPGLSQVYEVPLVLLATSWGAAVIHVFCTWHMPCAQPKSVILGNLIGAIIALLAGLLPLPDLLNAPKAALVVSVTVAAQELLGAVHPAGAATALLLSDAQHSWHSLGLTMGGSVLIVTVGVLFNNVCIDRFYPQSWWPSTRAAEEPPGRRLPPPGSYMMHAPEEWLNIYWQKLQGGDAPGPTSVSSAHACFSALVSFIFMLSMAFINEALGFETSMLAAAAVASSSVFSDWQGASSQPWPCLMGCFVAALCGGLSEALPQLGVPSPMWMRAAFAVGLASFMMELANAVFPAGGAIALAFVVMPAPVPWISLLYTGMLSSSLVIIYGTLLNNLQETRLYPRRWPWQRGIASRHMPFTVPEHRHSERSLVRRWNDDSKKGTQYSQIYVGVLTVGLQFFFLIFLFFAEFDASEEGVASMCNSLAWISMAVLAGLAYSRSFLKAYGLGAVGFSLLILCVAVQWSMIVESLLHGEVLRIGFTRMMRGYSAAAAVLVSFGALIGKVDALQILTLVVIEIPCYCWNKVVFLQMDGPKMPVVSCDLAEQWVHDGRGLSIFLFGSFFGFAAGKMLGVSQMGWLNRSQRSTELLSLMGTCCLWVTFPALTSSSSRASQHTVLALLGSGVTTFIVDGFLHEGRLQPTSIRSAVLAGGVALSGVADLLWPFTALAVGCVAGALSTIALHFSNRDIDTSGILQIYALPSLLGGLAAIFAGDSSSGIIPGNQAMGFFGTLIMATFSGAICGQLLGSLQGSVELAFSDEVRWACAEDLPRGVLSL</sequence>
<keyword evidence="2 5" id="KW-0812">Transmembrane</keyword>
<evidence type="ECO:0000256" key="1">
    <source>
        <dbReference type="ARBA" id="ARBA00004141"/>
    </source>
</evidence>
<evidence type="ECO:0000259" key="6">
    <source>
        <dbReference type="Pfam" id="PF00909"/>
    </source>
</evidence>
<evidence type="ECO:0000313" key="9">
    <source>
        <dbReference type="Proteomes" id="UP001642484"/>
    </source>
</evidence>
<feature type="transmembrane region" description="Helical" evidence="5">
    <location>
        <begin position="666"/>
        <end position="683"/>
    </location>
</feature>
<feature type="transmembrane region" description="Helical" evidence="5">
    <location>
        <begin position="742"/>
        <end position="759"/>
    </location>
</feature>
<dbReference type="PANTHER" id="PTHR33741">
    <property type="entry name" value="TRANSMEMBRANE PROTEIN DDB_G0269096-RELATED"/>
    <property type="match status" value="1"/>
</dbReference>
<dbReference type="Gene3D" id="1.10.3430.10">
    <property type="entry name" value="Ammonium transporter AmtB like domains"/>
    <property type="match status" value="1"/>
</dbReference>
<gene>
    <name evidence="8" type="ORF">CCMP2556_LOCUS8708</name>
</gene>
<proteinExistence type="predicted"/>
<feature type="transmembrane region" description="Helical" evidence="5">
    <location>
        <begin position="689"/>
        <end position="707"/>
    </location>
</feature>
<feature type="domain" description="HPP transmembrane region" evidence="7">
    <location>
        <begin position="266"/>
        <end position="422"/>
    </location>
</feature>
<feature type="transmembrane region" description="Helical" evidence="5">
    <location>
        <begin position="523"/>
        <end position="545"/>
    </location>
</feature>
<keyword evidence="3 5" id="KW-1133">Transmembrane helix</keyword>
<feature type="transmembrane region" description="Helical" evidence="5">
    <location>
        <begin position="771"/>
        <end position="790"/>
    </location>
</feature>
<feature type="transmembrane region" description="Helical" evidence="5">
    <location>
        <begin position="495"/>
        <end position="516"/>
    </location>
</feature>
<dbReference type="SUPFAM" id="SSF111352">
    <property type="entry name" value="Ammonium transporter"/>
    <property type="match status" value="1"/>
</dbReference>
<protein>
    <submittedName>
        <fullName evidence="8">Uncharacterized protein</fullName>
    </submittedName>
</protein>
<evidence type="ECO:0000256" key="5">
    <source>
        <dbReference type="SAM" id="Phobius"/>
    </source>
</evidence>